<dbReference type="EMBL" id="BLXT01000074">
    <property type="protein sequence ID" value="GFN74296.1"/>
    <property type="molecule type" value="Genomic_DNA"/>
</dbReference>
<feature type="region of interest" description="Disordered" evidence="1">
    <location>
        <begin position="37"/>
        <end position="76"/>
    </location>
</feature>
<evidence type="ECO:0000313" key="3">
    <source>
        <dbReference type="Proteomes" id="UP000735302"/>
    </source>
</evidence>
<reference evidence="2 3" key="1">
    <citation type="journal article" date="2021" name="Elife">
        <title>Chloroplast acquisition without the gene transfer in kleptoplastic sea slugs, Plakobranchus ocellatus.</title>
        <authorList>
            <person name="Maeda T."/>
            <person name="Takahashi S."/>
            <person name="Yoshida T."/>
            <person name="Shimamura S."/>
            <person name="Takaki Y."/>
            <person name="Nagai Y."/>
            <person name="Toyoda A."/>
            <person name="Suzuki Y."/>
            <person name="Arimoto A."/>
            <person name="Ishii H."/>
            <person name="Satoh N."/>
            <person name="Nishiyama T."/>
            <person name="Hasebe M."/>
            <person name="Maruyama T."/>
            <person name="Minagawa J."/>
            <person name="Obokata J."/>
            <person name="Shigenobu S."/>
        </authorList>
    </citation>
    <scope>NUCLEOTIDE SEQUENCE [LARGE SCALE GENOMIC DNA]</scope>
</reference>
<accession>A0AAV3XUX5</accession>
<name>A0AAV3XUX5_9GAST</name>
<comment type="caution">
    <text evidence="2">The sequence shown here is derived from an EMBL/GenBank/DDBJ whole genome shotgun (WGS) entry which is preliminary data.</text>
</comment>
<dbReference type="AlphaFoldDB" id="A0AAV3XUX5"/>
<gene>
    <name evidence="2" type="ORF">PoB_000080200</name>
</gene>
<sequence length="76" mass="8017">MVNVSVANQRVGIVVLFQFDGPENEKRPVGRVKSDVEGTSLVEEGKKSLPPSRTAVTASGHHTALGRESDEGSIAS</sequence>
<proteinExistence type="predicted"/>
<dbReference type="Proteomes" id="UP000735302">
    <property type="component" value="Unassembled WGS sequence"/>
</dbReference>
<keyword evidence="3" id="KW-1185">Reference proteome</keyword>
<evidence type="ECO:0000256" key="1">
    <source>
        <dbReference type="SAM" id="MobiDB-lite"/>
    </source>
</evidence>
<evidence type="ECO:0000313" key="2">
    <source>
        <dbReference type="EMBL" id="GFN74296.1"/>
    </source>
</evidence>
<protein>
    <submittedName>
        <fullName evidence="2">Uncharacterized protein</fullName>
    </submittedName>
</protein>
<organism evidence="2 3">
    <name type="scientific">Plakobranchus ocellatus</name>
    <dbReference type="NCBI Taxonomy" id="259542"/>
    <lineage>
        <taxon>Eukaryota</taxon>
        <taxon>Metazoa</taxon>
        <taxon>Spiralia</taxon>
        <taxon>Lophotrochozoa</taxon>
        <taxon>Mollusca</taxon>
        <taxon>Gastropoda</taxon>
        <taxon>Heterobranchia</taxon>
        <taxon>Euthyneura</taxon>
        <taxon>Panpulmonata</taxon>
        <taxon>Sacoglossa</taxon>
        <taxon>Placobranchoidea</taxon>
        <taxon>Plakobranchidae</taxon>
        <taxon>Plakobranchus</taxon>
    </lineage>
</organism>